<dbReference type="Gene3D" id="3.90.79.10">
    <property type="entry name" value="Nucleoside Triphosphate Pyrophosphohydrolase"/>
    <property type="match status" value="1"/>
</dbReference>
<evidence type="ECO:0000256" key="1">
    <source>
        <dbReference type="ARBA" id="ARBA00001946"/>
    </source>
</evidence>
<dbReference type="SUPFAM" id="SSF55811">
    <property type="entry name" value="Nudix"/>
    <property type="match status" value="1"/>
</dbReference>
<organism evidence="4 5">
    <name type="scientific">Actinomadura harenae</name>
    <dbReference type="NCBI Taxonomy" id="2483351"/>
    <lineage>
        <taxon>Bacteria</taxon>
        <taxon>Bacillati</taxon>
        <taxon>Actinomycetota</taxon>
        <taxon>Actinomycetes</taxon>
        <taxon>Streptosporangiales</taxon>
        <taxon>Thermomonosporaceae</taxon>
        <taxon>Actinomadura</taxon>
    </lineage>
</organism>
<dbReference type="OrthoDB" id="21342at2"/>
<accession>A0A3M2LP89</accession>
<evidence type="ECO:0000259" key="3">
    <source>
        <dbReference type="Pfam" id="PF00293"/>
    </source>
</evidence>
<sequence>MSGDQYTFDTRHDRYPVAAHAILTDPAGRVLLARRAGSGYADGQLAFPAGHVDLGETPIDCLVREIREELGIELDPASITPAGTMFRLSQEPRVDLFFTIRAWDGMPRICEPHKCAELVWVTPDELPGDALDFVGRALANRSAGRPYDEFGWATTSV</sequence>
<reference evidence="4 5" key="1">
    <citation type="submission" date="2018-10" db="EMBL/GenBank/DDBJ databases">
        <title>Isolation from soil.</title>
        <authorList>
            <person name="Hu J."/>
        </authorList>
    </citation>
    <scope>NUCLEOTIDE SEQUENCE [LARGE SCALE GENOMIC DNA]</scope>
    <source>
        <strain evidence="4 5">NEAU-Ht49</strain>
    </source>
</reference>
<evidence type="ECO:0000256" key="2">
    <source>
        <dbReference type="ARBA" id="ARBA00022801"/>
    </source>
</evidence>
<dbReference type="CDD" id="cd04683">
    <property type="entry name" value="NUDIX_Hydrolase"/>
    <property type="match status" value="1"/>
</dbReference>
<feature type="domain" description="Nudix hydrolase" evidence="3">
    <location>
        <begin position="15"/>
        <end position="127"/>
    </location>
</feature>
<dbReference type="AlphaFoldDB" id="A0A3M2LP89"/>
<dbReference type="EMBL" id="RFFG01000070">
    <property type="protein sequence ID" value="RMI39291.1"/>
    <property type="molecule type" value="Genomic_DNA"/>
</dbReference>
<dbReference type="InterPro" id="IPR020084">
    <property type="entry name" value="NUDIX_hydrolase_CS"/>
</dbReference>
<dbReference type="PANTHER" id="PTHR43046:SF14">
    <property type="entry name" value="MUTT_NUDIX FAMILY PROTEIN"/>
    <property type="match status" value="1"/>
</dbReference>
<dbReference type="InterPro" id="IPR000086">
    <property type="entry name" value="NUDIX_hydrolase_dom"/>
</dbReference>
<gene>
    <name evidence="4" type="ORF">EBO15_30020</name>
</gene>
<protein>
    <submittedName>
        <fullName evidence="4">NUDIX domain-containing protein</fullName>
    </submittedName>
</protein>
<evidence type="ECO:0000313" key="4">
    <source>
        <dbReference type="EMBL" id="RMI39291.1"/>
    </source>
</evidence>
<dbReference type="InterPro" id="IPR015797">
    <property type="entry name" value="NUDIX_hydrolase-like_dom_sf"/>
</dbReference>
<dbReference type="Proteomes" id="UP000282674">
    <property type="component" value="Unassembled WGS sequence"/>
</dbReference>
<dbReference type="PROSITE" id="PS00893">
    <property type="entry name" value="NUDIX_BOX"/>
    <property type="match status" value="1"/>
</dbReference>
<evidence type="ECO:0000313" key="5">
    <source>
        <dbReference type="Proteomes" id="UP000282674"/>
    </source>
</evidence>
<name>A0A3M2LP89_9ACTN</name>
<dbReference type="RefSeq" id="WP_122197831.1">
    <property type="nucleotide sequence ID" value="NZ_JBHSKC010000040.1"/>
</dbReference>
<keyword evidence="5" id="KW-1185">Reference proteome</keyword>
<proteinExistence type="predicted"/>
<dbReference type="GO" id="GO:0016787">
    <property type="term" value="F:hydrolase activity"/>
    <property type="evidence" value="ECO:0007669"/>
    <property type="project" value="UniProtKB-KW"/>
</dbReference>
<keyword evidence="2" id="KW-0378">Hydrolase</keyword>
<comment type="caution">
    <text evidence="4">The sequence shown here is derived from an EMBL/GenBank/DDBJ whole genome shotgun (WGS) entry which is preliminary data.</text>
</comment>
<dbReference type="Pfam" id="PF00293">
    <property type="entry name" value="NUDIX"/>
    <property type="match status" value="1"/>
</dbReference>
<comment type="cofactor">
    <cofactor evidence="1">
        <name>Mg(2+)</name>
        <dbReference type="ChEBI" id="CHEBI:18420"/>
    </cofactor>
</comment>
<dbReference type="PANTHER" id="PTHR43046">
    <property type="entry name" value="GDP-MANNOSE MANNOSYL HYDROLASE"/>
    <property type="match status" value="1"/>
</dbReference>